<dbReference type="AlphaFoldDB" id="A0A0E9PW56"/>
<reference evidence="1" key="2">
    <citation type="journal article" date="2015" name="Fish Shellfish Immunol.">
        <title>Early steps in the European eel (Anguilla anguilla)-Vibrio vulnificus interaction in the gills: Role of the RtxA13 toxin.</title>
        <authorList>
            <person name="Callol A."/>
            <person name="Pajuelo D."/>
            <person name="Ebbesson L."/>
            <person name="Teles M."/>
            <person name="MacKenzie S."/>
            <person name="Amaro C."/>
        </authorList>
    </citation>
    <scope>NUCLEOTIDE SEQUENCE</scope>
</reference>
<organism evidence="1">
    <name type="scientific">Anguilla anguilla</name>
    <name type="common">European freshwater eel</name>
    <name type="synonym">Muraena anguilla</name>
    <dbReference type="NCBI Taxonomy" id="7936"/>
    <lineage>
        <taxon>Eukaryota</taxon>
        <taxon>Metazoa</taxon>
        <taxon>Chordata</taxon>
        <taxon>Craniata</taxon>
        <taxon>Vertebrata</taxon>
        <taxon>Euteleostomi</taxon>
        <taxon>Actinopterygii</taxon>
        <taxon>Neopterygii</taxon>
        <taxon>Teleostei</taxon>
        <taxon>Anguilliformes</taxon>
        <taxon>Anguillidae</taxon>
        <taxon>Anguilla</taxon>
    </lineage>
</organism>
<name>A0A0E9PW56_ANGAN</name>
<evidence type="ECO:0000313" key="1">
    <source>
        <dbReference type="EMBL" id="JAH08836.1"/>
    </source>
</evidence>
<protein>
    <submittedName>
        <fullName evidence="1">Uncharacterized protein</fullName>
    </submittedName>
</protein>
<accession>A0A0E9PW56</accession>
<sequence length="24" mass="2808">MSNNLIWLGVNTLIRNDAKDRVHQ</sequence>
<dbReference type="EMBL" id="GBXM01099741">
    <property type="protein sequence ID" value="JAH08836.1"/>
    <property type="molecule type" value="Transcribed_RNA"/>
</dbReference>
<proteinExistence type="predicted"/>
<reference evidence="1" key="1">
    <citation type="submission" date="2014-11" db="EMBL/GenBank/DDBJ databases">
        <authorList>
            <person name="Amaro Gonzalez C."/>
        </authorList>
    </citation>
    <scope>NUCLEOTIDE SEQUENCE</scope>
</reference>